<protein>
    <recommendedName>
        <fullName evidence="5">Arrestin C-terminal-like domain-containing protein</fullName>
    </recommendedName>
</protein>
<dbReference type="PANTHER" id="PTHR11188">
    <property type="entry name" value="ARRESTIN DOMAIN CONTAINING PROTEIN"/>
    <property type="match status" value="1"/>
</dbReference>
<dbReference type="Pfam" id="PF02752">
    <property type="entry name" value="Arrestin_C"/>
    <property type="match status" value="1"/>
</dbReference>
<accession>A0A8J2JR30</accession>
<evidence type="ECO:0000313" key="3">
    <source>
        <dbReference type="EMBL" id="CAG7683953.1"/>
    </source>
</evidence>
<name>A0A8J2JR30_9HEXA</name>
<feature type="domain" description="Arrestin C-terminal-like" evidence="2">
    <location>
        <begin position="125"/>
        <end position="170"/>
    </location>
</feature>
<dbReference type="Pfam" id="PF00339">
    <property type="entry name" value="Arrestin_N"/>
    <property type="match status" value="1"/>
</dbReference>
<dbReference type="OrthoDB" id="2333384at2759"/>
<reference evidence="3" key="1">
    <citation type="submission" date="2021-06" db="EMBL/GenBank/DDBJ databases">
        <authorList>
            <person name="Hodson N. C."/>
            <person name="Mongue J. A."/>
            <person name="Jaron S. K."/>
        </authorList>
    </citation>
    <scope>NUCLEOTIDE SEQUENCE</scope>
</reference>
<sequence>MVVNAPNIQFLKDHLVLMFSTKLLQLGFLMFSPKGGSTQDLISSGDHVYRFGFKLPQGLPTSFVNKEVKVRYETDAIMEWGWKPNAKARVPFTITGSLDLNKITGKAERVGFRVTMNLSSFFCTKGMVGFEVAIPKQGFVCGEYIEFNAEMFNQGRKYVHGFLASLVQVLRQQIVVHTLTKQGCKIKVI</sequence>
<organism evidence="3 4">
    <name type="scientific">Allacma fusca</name>
    <dbReference type="NCBI Taxonomy" id="39272"/>
    <lineage>
        <taxon>Eukaryota</taxon>
        <taxon>Metazoa</taxon>
        <taxon>Ecdysozoa</taxon>
        <taxon>Arthropoda</taxon>
        <taxon>Hexapoda</taxon>
        <taxon>Collembola</taxon>
        <taxon>Symphypleona</taxon>
        <taxon>Sminthuridae</taxon>
        <taxon>Allacma</taxon>
    </lineage>
</organism>
<feature type="domain" description="Arrestin-like N-terminal" evidence="1">
    <location>
        <begin position="30"/>
        <end position="101"/>
    </location>
</feature>
<dbReference type="InterPro" id="IPR050357">
    <property type="entry name" value="Arrestin_domain-protein"/>
</dbReference>
<evidence type="ECO:0008006" key="5">
    <source>
        <dbReference type="Google" id="ProtNLM"/>
    </source>
</evidence>
<dbReference type="Proteomes" id="UP000708208">
    <property type="component" value="Unassembled WGS sequence"/>
</dbReference>
<dbReference type="PANTHER" id="PTHR11188:SF17">
    <property type="entry name" value="FI21816P1"/>
    <property type="match status" value="1"/>
</dbReference>
<evidence type="ECO:0000313" key="4">
    <source>
        <dbReference type="Proteomes" id="UP000708208"/>
    </source>
</evidence>
<dbReference type="EMBL" id="CAJVCH010017615">
    <property type="protein sequence ID" value="CAG7683953.1"/>
    <property type="molecule type" value="Genomic_DNA"/>
</dbReference>
<dbReference type="InterPro" id="IPR011022">
    <property type="entry name" value="Arrestin_C-like"/>
</dbReference>
<comment type="caution">
    <text evidence="3">The sequence shown here is derived from an EMBL/GenBank/DDBJ whole genome shotgun (WGS) entry which is preliminary data.</text>
</comment>
<dbReference type="GO" id="GO:0015031">
    <property type="term" value="P:protein transport"/>
    <property type="evidence" value="ECO:0007669"/>
    <property type="project" value="TreeGrafter"/>
</dbReference>
<evidence type="ECO:0000259" key="2">
    <source>
        <dbReference type="Pfam" id="PF02752"/>
    </source>
</evidence>
<evidence type="ECO:0000259" key="1">
    <source>
        <dbReference type="Pfam" id="PF00339"/>
    </source>
</evidence>
<dbReference type="InterPro" id="IPR011021">
    <property type="entry name" value="Arrestin-like_N"/>
</dbReference>
<keyword evidence="4" id="KW-1185">Reference proteome</keyword>
<gene>
    <name evidence="3" type="ORF">AFUS01_LOCUS2992</name>
</gene>
<dbReference type="AlphaFoldDB" id="A0A8J2JR30"/>
<proteinExistence type="predicted"/>
<dbReference type="GO" id="GO:0005737">
    <property type="term" value="C:cytoplasm"/>
    <property type="evidence" value="ECO:0007669"/>
    <property type="project" value="TreeGrafter"/>
</dbReference>